<gene>
    <name evidence="3" type="primary">mdcD</name>
    <name evidence="3" type="ORF">CAter282_2721</name>
</gene>
<dbReference type="OrthoDB" id="5502755at2"/>
<dbReference type="NCBIfam" id="NF005530">
    <property type="entry name" value="PRK07189.1"/>
    <property type="match status" value="1"/>
</dbReference>
<dbReference type="PATRIC" id="fig|279058.17.peg.2965"/>
<evidence type="ECO:0000256" key="1">
    <source>
        <dbReference type="ARBA" id="ARBA00022679"/>
    </source>
</evidence>
<dbReference type="GO" id="GO:0006633">
    <property type="term" value="P:fatty acid biosynthetic process"/>
    <property type="evidence" value="ECO:0007669"/>
    <property type="project" value="TreeGrafter"/>
</dbReference>
<organism evidence="3 4">
    <name type="scientific">Collimonas arenae</name>
    <dbReference type="NCBI Taxonomy" id="279058"/>
    <lineage>
        <taxon>Bacteria</taxon>
        <taxon>Pseudomonadati</taxon>
        <taxon>Pseudomonadota</taxon>
        <taxon>Betaproteobacteria</taxon>
        <taxon>Burkholderiales</taxon>
        <taxon>Oxalobacteraceae</taxon>
        <taxon>Collimonas</taxon>
    </lineage>
</organism>
<protein>
    <submittedName>
        <fullName evidence="3">Malonate decarboxylase, beta subunit</fullName>
        <ecNumber evidence="3">4.1.-.-</ecNumber>
    </submittedName>
</protein>
<dbReference type="InterPro" id="IPR011762">
    <property type="entry name" value="COA_CT_N"/>
</dbReference>
<dbReference type="EMBL" id="CP013235">
    <property type="protein sequence ID" value="AMP10451.1"/>
    <property type="molecule type" value="Genomic_DNA"/>
</dbReference>
<dbReference type="AlphaFoldDB" id="A0A127QK58"/>
<evidence type="ECO:0000259" key="2">
    <source>
        <dbReference type="PROSITE" id="PS50980"/>
    </source>
</evidence>
<dbReference type="PANTHER" id="PTHR42995:SF1">
    <property type="entry name" value="MALONATE DECARBOXYLASE BETA SUBUNIT"/>
    <property type="match status" value="1"/>
</dbReference>
<dbReference type="PROSITE" id="PS50980">
    <property type="entry name" value="COA_CT_NTER"/>
    <property type="match status" value="1"/>
</dbReference>
<proteinExistence type="predicted"/>
<dbReference type="InterPro" id="IPR017556">
    <property type="entry name" value="Malonate_beta"/>
</dbReference>
<accession>A0A127QK58</accession>
<dbReference type="GO" id="GO:0016831">
    <property type="term" value="F:carboxy-lyase activity"/>
    <property type="evidence" value="ECO:0007669"/>
    <property type="project" value="InterPro"/>
</dbReference>
<dbReference type="GO" id="GO:0005975">
    <property type="term" value="P:carbohydrate metabolic process"/>
    <property type="evidence" value="ECO:0007669"/>
    <property type="project" value="InterPro"/>
</dbReference>
<dbReference type="Gene3D" id="3.90.226.10">
    <property type="entry name" value="2-enoyl-CoA Hydratase, Chain A, domain 1"/>
    <property type="match status" value="1"/>
</dbReference>
<dbReference type="GO" id="GO:0003989">
    <property type="term" value="F:acetyl-CoA carboxylase activity"/>
    <property type="evidence" value="ECO:0007669"/>
    <property type="project" value="TreeGrafter"/>
</dbReference>
<dbReference type="GO" id="GO:2001295">
    <property type="term" value="P:malonyl-CoA biosynthetic process"/>
    <property type="evidence" value="ECO:0007669"/>
    <property type="project" value="TreeGrafter"/>
</dbReference>
<dbReference type="SUPFAM" id="SSF52096">
    <property type="entry name" value="ClpP/crotonase"/>
    <property type="match status" value="1"/>
</dbReference>
<dbReference type="PANTHER" id="PTHR42995">
    <property type="entry name" value="ACETYL-COENZYME A CARBOXYLASE CARBOXYL TRANSFERASE SUBUNIT BETA, CHLOROPLASTIC"/>
    <property type="match status" value="1"/>
</dbReference>
<dbReference type="EC" id="4.1.-.-" evidence="3"/>
<name>A0A127QK58_9BURK</name>
<evidence type="ECO:0000313" key="3">
    <source>
        <dbReference type="EMBL" id="AMP10451.1"/>
    </source>
</evidence>
<dbReference type="RefSeq" id="WP_061533704.1">
    <property type="nucleotide sequence ID" value="NZ_CP013233.1"/>
</dbReference>
<dbReference type="InterPro" id="IPR034733">
    <property type="entry name" value="AcCoA_carboxyl_beta"/>
</dbReference>
<keyword evidence="1" id="KW-0808">Transferase</keyword>
<dbReference type="Pfam" id="PF01039">
    <property type="entry name" value="Carboxyl_trans"/>
    <property type="match status" value="1"/>
</dbReference>
<feature type="domain" description="CoA carboxyltransferase N-terminal" evidence="2">
    <location>
        <begin position="1"/>
        <end position="236"/>
    </location>
</feature>
<dbReference type="InterPro" id="IPR029045">
    <property type="entry name" value="ClpP/crotonase-like_dom_sf"/>
</dbReference>
<keyword evidence="4" id="KW-1185">Reference proteome</keyword>
<dbReference type="NCBIfam" id="TIGR03133">
    <property type="entry name" value="malonate_beta"/>
    <property type="match status" value="1"/>
</dbReference>
<dbReference type="Proteomes" id="UP000071778">
    <property type="component" value="Chromosome"/>
</dbReference>
<reference evidence="3 4" key="1">
    <citation type="submission" date="2015-11" db="EMBL/GenBank/DDBJ databases">
        <title>Exploring the genomic traits of fungus-feeding bacterial genus Collimonas.</title>
        <authorList>
            <person name="Song C."/>
            <person name="Schmidt R."/>
            <person name="de Jager V."/>
            <person name="Krzyzanowska D."/>
            <person name="Jongedijk E."/>
            <person name="Cankar K."/>
            <person name="Beekwilder J."/>
            <person name="van Veen A."/>
            <person name="de Boer W."/>
            <person name="van Veen J.A."/>
            <person name="Garbeva P."/>
        </authorList>
    </citation>
    <scope>NUCLEOTIDE SEQUENCE [LARGE SCALE GENOMIC DNA]</scope>
    <source>
        <strain evidence="3 4">Ter282</strain>
    </source>
</reference>
<keyword evidence="3" id="KW-0456">Lyase</keyword>
<dbReference type="GO" id="GO:0016740">
    <property type="term" value="F:transferase activity"/>
    <property type="evidence" value="ECO:0007669"/>
    <property type="project" value="UniProtKB-KW"/>
</dbReference>
<sequence length="299" mass="31351">MSSYLEANARERLQALLDTDSFVEILPPALRIVSPHLGQLDAPVAFDDGVAIGRGRLHGESVFVAAQEGGFMGGAVGEVHGAKLTGLLQLALKERPYAVLLLLETGGVRLHEANAGLIAVSEVMRALLEVRAAGIPVIVLVGGSNGCFGGMGIVARCANAIVISEEGRLAMSGPEVIETANGVEEFDSRDSALVWRTTGGKHRYLLGDCQMLVADNVGAFRQSAFELVQQCHADAAAIPLTLAGLEAEQQLLQQRIASFGQAHDPLEIWTQLGVADAAGLPMLEADAFVAVAADVRLGV</sequence>
<evidence type="ECO:0000313" key="4">
    <source>
        <dbReference type="Proteomes" id="UP000071778"/>
    </source>
</evidence>